<evidence type="ECO:0000313" key="3">
    <source>
        <dbReference type="Proteomes" id="UP000427373"/>
    </source>
</evidence>
<proteinExistence type="predicted"/>
<dbReference type="RefSeq" id="WP_156015597.1">
    <property type="nucleotide sequence ID" value="NZ_CP045484.1"/>
</dbReference>
<dbReference type="EMBL" id="JACHFY010000026">
    <property type="protein sequence ID" value="MBB5254825.1"/>
    <property type="molecule type" value="Genomic_DNA"/>
</dbReference>
<dbReference type="Proteomes" id="UP000582213">
    <property type="component" value="Unassembled WGS sequence"/>
</dbReference>
<organism evidence="2 3">
    <name type="scientific">Sulfurisphaera ohwakuensis</name>
    <dbReference type="NCBI Taxonomy" id="69656"/>
    <lineage>
        <taxon>Archaea</taxon>
        <taxon>Thermoproteota</taxon>
        <taxon>Thermoprotei</taxon>
        <taxon>Sulfolobales</taxon>
        <taxon>Sulfolobaceae</taxon>
        <taxon>Sulfurisphaera</taxon>
    </lineage>
</organism>
<dbReference type="GeneID" id="42802298"/>
<gene>
    <name evidence="2" type="ORF">D1869_13595</name>
    <name evidence="1" type="ORF">HNQ62_002599</name>
</gene>
<dbReference type="PANTHER" id="PTHR38433:SF1">
    <property type="entry name" value="DUF1641 DOMAIN-CONTAINING PROTEIN"/>
    <property type="match status" value="1"/>
</dbReference>
<accession>A0A650CK29</accession>
<dbReference type="EMBL" id="CP045484">
    <property type="protein sequence ID" value="QGR18108.1"/>
    <property type="molecule type" value="Genomic_DNA"/>
</dbReference>
<dbReference type="Proteomes" id="UP000427373">
    <property type="component" value="Chromosome"/>
</dbReference>
<protein>
    <submittedName>
        <fullName evidence="2">DUF1641 domain-containing protein</fullName>
    </submittedName>
    <submittedName>
        <fullName evidence="1">Uncharacterized protein YjgD (DUF1641 family)</fullName>
    </submittedName>
</protein>
<evidence type="ECO:0000313" key="4">
    <source>
        <dbReference type="Proteomes" id="UP000582213"/>
    </source>
</evidence>
<name>A0A650CK29_SULOH</name>
<sequence>MEELQLDKLLSEENLSTLNKLLSIFSEAENKYGLLSLVEGAVSDEELIGKVLNSVVTDTTLNLLQKWNNITKMLETLSDEETLGTFLQTLDLMKLLNKSGILDPIKGILQDEETLGKVMSALVNDNTLNLLSNWNNLLKLLEVVSREDVINNVSELMDLYNKLKSLGLIDVLKGIAEDEDTIGKVMNGIVNDFTMNLLAHWNEIINDLSKFDLTNFKYYTLLINETGEALKEEKIERITHWWQFLGLLKDPEIQVGLGVVIAVLRHIGKYHMKYIDQNHSTTS</sequence>
<reference evidence="2 3" key="1">
    <citation type="submission" date="2019-10" db="EMBL/GenBank/DDBJ databases">
        <title>Genome Sequences from Six Type Strain Members of the Archaeal Family Sulfolobaceae: Acidianus ambivalens, Acidianus infernus, Metallosphaera prunae, Stygiolobus azoricus, Sulfolobus metallicus, and Sulfurisphaera ohwakuensis.</title>
        <authorList>
            <person name="Counts J.A."/>
            <person name="Kelly R.M."/>
        </authorList>
    </citation>
    <scope>NUCLEOTIDE SEQUENCE [LARGE SCALE GENOMIC DNA]</scope>
    <source>
        <strain evidence="2 3">TA-1</strain>
    </source>
</reference>
<reference evidence="1 4" key="2">
    <citation type="submission" date="2020-08" db="EMBL/GenBank/DDBJ databases">
        <title>Genomic Encyclopedia of Type Strains, Phase IV (KMG-IV): sequencing the most valuable type-strain genomes for metagenomic binning, comparative biology and taxonomic classification.</title>
        <authorList>
            <person name="Goeker M."/>
        </authorList>
    </citation>
    <scope>NUCLEOTIDE SEQUENCE [LARGE SCALE GENOMIC DNA]</scope>
    <source>
        <strain evidence="1 4">DSM 12421</strain>
    </source>
</reference>
<evidence type="ECO:0000313" key="1">
    <source>
        <dbReference type="EMBL" id="MBB5254825.1"/>
    </source>
</evidence>
<dbReference type="AlphaFoldDB" id="A0A650CK29"/>
<dbReference type="InterPro" id="IPR012440">
    <property type="entry name" value="DUF1641"/>
</dbReference>
<dbReference type="KEGG" id="soh:D1869_13595"/>
<evidence type="ECO:0000313" key="2">
    <source>
        <dbReference type="EMBL" id="QGR18108.1"/>
    </source>
</evidence>
<keyword evidence="3" id="KW-1185">Reference proteome</keyword>
<dbReference type="PANTHER" id="PTHR38433">
    <property type="match status" value="1"/>
</dbReference>
<dbReference type="Pfam" id="PF07849">
    <property type="entry name" value="DUF1641"/>
    <property type="match status" value="1"/>
</dbReference>
<dbReference type="OrthoDB" id="56850at2157"/>